<dbReference type="Proteomes" id="UP000005239">
    <property type="component" value="Unassembled WGS sequence"/>
</dbReference>
<evidence type="ECO:0000256" key="12">
    <source>
        <dbReference type="ARBA" id="ARBA00023201"/>
    </source>
</evidence>
<reference evidence="15" key="2">
    <citation type="submission" date="2022-06" db="UniProtKB">
        <authorList>
            <consortium name="EnsemblMetazoa"/>
        </authorList>
    </citation>
    <scope>IDENTIFICATION</scope>
    <source>
        <strain evidence="15">PS312</strain>
    </source>
</reference>
<gene>
    <name evidence="15" type="primary">WBGene00093227</name>
</gene>
<keyword evidence="5 14" id="KW-0812">Transmembrane</keyword>
<evidence type="ECO:0000256" key="2">
    <source>
        <dbReference type="ARBA" id="ARBA00007193"/>
    </source>
</evidence>
<evidence type="ECO:0000256" key="4">
    <source>
        <dbReference type="ARBA" id="ARBA00022461"/>
    </source>
</evidence>
<accession>A0A8R1Y6Y2</accession>
<dbReference type="Gene3D" id="2.60.470.10">
    <property type="entry name" value="Acid-sensing ion channels like domains"/>
    <property type="match status" value="1"/>
</dbReference>
<dbReference type="PRINTS" id="PR01078">
    <property type="entry name" value="AMINACHANNEL"/>
</dbReference>
<keyword evidence="11" id="KW-0325">Glycoprotein</keyword>
<dbReference type="SUPFAM" id="SSF48264">
    <property type="entry name" value="Cytochrome P450"/>
    <property type="match status" value="1"/>
</dbReference>
<evidence type="ECO:0000256" key="7">
    <source>
        <dbReference type="ARBA" id="ARBA00023033"/>
    </source>
</evidence>
<evidence type="ECO:0000256" key="10">
    <source>
        <dbReference type="ARBA" id="ARBA00023136"/>
    </source>
</evidence>
<comment type="subcellular location">
    <subcellularLocation>
        <location evidence="1">Membrane</location>
        <topology evidence="1">Multi-pass membrane protein</topology>
    </subcellularLocation>
</comment>
<evidence type="ECO:0000313" key="15">
    <source>
        <dbReference type="EnsemblMetazoa" id="PPA03673.1"/>
    </source>
</evidence>
<dbReference type="PANTHER" id="PTHR11690:SF276">
    <property type="entry name" value="DEGENERIN DEG-1"/>
    <property type="match status" value="1"/>
</dbReference>
<dbReference type="GO" id="GO:0020037">
    <property type="term" value="F:heme binding"/>
    <property type="evidence" value="ECO:0007669"/>
    <property type="project" value="InterPro"/>
</dbReference>
<protein>
    <submittedName>
        <fullName evidence="15">Ion channel</fullName>
    </submittedName>
</protein>
<keyword evidence="12 14" id="KW-0739">Sodium transport</keyword>
<keyword evidence="10" id="KW-0472">Membrane</keyword>
<proteinExistence type="inferred from homology"/>
<keyword evidence="9 14" id="KW-0406">Ion transport</keyword>
<evidence type="ECO:0000256" key="9">
    <source>
        <dbReference type="ARBA" id="ARBA00023065"/>
    </source>
</evidence>
<comment type="similarity">
    <text evidence="2 14">Belongs to the amiloride-sensitive sodium channel (TC 1.A.6) family.</text>
</comment>
<dbReference type="InterPro" id="IPR001873">
    <property type="entry name" value="ENaC"/>
</dbReference>
<dbReference type="OrthoDB" id="5874059at2759"/>
<dbReference type="GO" id="GO:0016705">
    <property type="term" value="F:oxidoreductase activity, acting on paired donors, with incorporation or reduction of molecular oxygen"/>
    <property type="evidence" value="ECO:0007669"/>
    <property type="project" value="InterPro"/>
</dbReference>
<keyword evidence="3 14" id="KW-0813">Transport</keyword>
<keyword evidence="16" id="KW-1185">Reference proteome</keyword>
<evidence type="ECO:0000313" key="16">
    <source>
        <dbReference type="Proteomes" id="UP000005239"/>
    </source>
</evidence>
<dbReference type="InterPro" id="IPR036396">
    <property type="entry name" value="Cyt_P450_sf"/>
</dbReference>
<evidence type="ECO:0000256" key="8">
    <source>
        <dbReference type="ARBA" id="ARBA00023053"/>
    </source>
</evidence>
<organism evidence="15 16">
    <name type="scientific">Pristionchus pacificus</name>
    <name type="common">Parasitic nematode worm</name>
    <dbReference type="NCBI Taxonomy" id="54126"/>
    <lineage>
        <taxon>Eukaryota</taxon>
        <taxon>Metazoa</taxon>
        <taxon>Ecdysozoa</taxon>
        <taxon>Nematoda</taxon>
        <taxon>Chromadorea</taxon>
        <taxon>Rhabditida</taxon>
        <taxon>Rhabditina</taxon>
        <taxon>Diplogasteromorpha</taxon>
        <taxon>Diplogasteroidea</taxon>
        <taxon>Neodiplogasteridae</taxon>
        <taxon>Pristionchus</taxon>
    </lineage>
</organism>
<dbReference type="PANTHER" id="PTHR11690">
    <property type="entry name" value="AMILORIDE-SENSITIVE SODIUM CHANNEL-RELATED"/>
    <property type="match status" value="1"/>
</dbReference>
<dbReference type="Pfam" id="PF00858">
    <property type="entry name" value="ASC"/>
    <property type="match status" value="1"/>
</dbReference>
<accession>A0A2A6CPP4</accession>
<reference evidence="16" key="1">
    <citation type="journal article" date="2008" name="Nat. Genet.">
        <title>The Pristionchus pacificus genome provides a unique perspective on nematode lifestyle and parasitism.</title>
        <authorList>
            <person name="Dieterich C."/>
            <person name="Clifton S.W."/>
            <person name="Schuster L.N."/>
            <person name="Chinwalla A."/>
            <person name="Delehaunty K."/>
            <person name="Dinkelacker I."/>
            <person name="Fulton L."/>
            <person name="Fulton R."/>
            <person name="Godfrey J."/>
            <person name="Minx P."/>
            <person name="Mitreva M."/>
            <person name="Roeseler W."/>
            <person name="Tian H."/>
            <person name="Witte H."/>
            <person name="Yang S.P."/>
            <person name="Wilson R.K."/>
            <person name="Sommer R.J."/>
        </authorList>
    </citation>
    <scope>NUCLEOTIDE SEQUENCE [LARGE SCALE GENOMIC DNA]</scope>
    <source>
        <strain evidence="16">PS312</strain>
    </source>
</reference>
<evidence type="ECO:0000256" key="11">
    <source>
        <dbReference type="ARBA" id="ARBA00023180"/>
    </source>
</evidence>
<sequence length="691" mass="78475">MESPSSNSIAVPPSPLRRASSLLRDKLQHRVKEPVVNRVKQFADRTTAHGAKHVLEARTTFSRFSWLTLIIVLMCVVVLVVFMLVDKYSRHDRITLISVSCLSYLIKFDEADFPAVTFCNLNPYKKSLISLIPSVKDTMDVFDNARTLSKSKNENSPKPRFAGNAEFENDATAKSNAITTNRLSRSKRQFRPASQVYEAIEAHCLCLGYGTIICVLSVQTKVYARLMQAKKPYCIRKARNTRRLWEMVDAPEKNKTRSQRPIVSEPETISAMGFAEMSDGVAMLTQARQNLMFTMAALSREQRIALSQDLHEFIEMCSFDGKDCHIDRDFKLHVDPEFGNCYTFNYDRTRNLSSSRSGPMYGIRVLLFVNASDYISTTESTGVRLAIHPASQYPFPATFGYSAPVGFASSFGIKKDCDCGDPRFPVPTGRRHCSAFNATARKCLESKIGKGDLHHVSAWASDCDCKHPCKEVVYSMAFSTSKWPSGSTDQLSDCEGMSPSECEVFYRKNAAMVEVYYEQLNYELLQESEAYGIVNLIADFGGHLGLWLGFSVITIVEVLALIVDLVQACFRRRQERKRSEHLMKNAVLSSVREYLEYLDKVKNKEKIDLFWPIQMMTGNIINDILFGYRYKYDDCEKIVTYVEDFKNWFTGLVSSPEIAVGMAAPALLKIPFIRYHCLDKHRENMLKVPHF</sequence>
<dbReference type="FunFam" id="1.10.287.770:FF:000001">
    <property type="entry name" value="Acid-sensing ion channel subunit 1"/>
    <property type="match status" value="1"/>
</dbReference>
<keyword evidence="4 14" id="KW-0894">Sodium channel</keyword>
<name>A0A2A6CPP4_PRIPA</name>
<dbReference type="Gene3D" id="1.10.630.10">
    <property type="entry name" value="Cytochrome P450"/>
    <property type="match status" value="1"/>
</dbReference>
<dbReference type="GO" id="GO:0004497">
    <property type="term" value="F:monooxygenase activity"/>
    <property type="evidence" value="ECO:0007669"/>
    <property type="project" value="UniProtKB-KW"/>
</dbReference>
<keyword evidence="7" id="KW-0503">Monooxygenase</keyword>
<evidence type="ECO:0000256" key="1">
    <source>
        <dbReference type="ARBA" id="ARBA00004141"/>
    </source>
</evidence>
<keyword evidence="7" id="KW-0560">Oxidoreductase</keyword>
<dbReference type="GO" id="GO:0005506">
    <property type="term" value="F:iron ion binding"/>
    <property type="evidence" value="ECO:0007669"/>
    <property type="project" value="InterPro"/>
</dbReference>
<dbReference type="GO" id="GO:0005886">
    <property type="term" value="C:plasma membrane"/>
    <property type="evidence" value="ECO:0000318"/>
    <property type="project" value="GO_Central"/>
</dbReference>
<keyword evidence="13 14" id="KW-0407">Ion channel</keyword>
<evidence type="ECO:0000256" key="6">
    <source>
        <dbReference type="ARBA" id="ARBA00022989"/>
    </source>
</evidence>
<dbReference type="EnsemblMetazoa" id="PPA03673.1">
    <property type="protein sequence ID" value="PPA03673.1"/>
    <property type="gene ID" value="WBGene00093227"/>
</dbReference>
<dbReference type="GO" id="GO:0035725">
    <property type="term" value="P:sodium ion transmembrane transport"/>
    <property type="evidence" value="ECO:0000318"/>
    <property type="project" value="GO_Central"/>
</dbReference>
<evidence type="ECO:0000256" key="3">
    <source>
        <dbReference type="ARBA" id="ARBA00022448"/>
    </source>
</evidence>
<evidence type="ECO:0000256" key="13">
    <source>
        <dbReference type="ARBA" id="ARBA00023303"/>
    </source>
</evidence>
<keyword evidence="8" id="KW-0915">Sodium</keyword>
<keyword evidence="6" id="KW-1133">Transmembrane helix</keyword>
<dbReference type="AlphaFoldDB" id="A0A2A6CPP4"/>
<evidence type="ECO:0000256" key="14">
    <source>
        <dbReference type="RuleBase" id="RU000679"/>
    </source>
</evidence>
<evidence type="ECO:0000256" key="5">
    <source>
        <dbReference type="ARBA" id="ARBA00022692"/>
    </source>
</evidence>
<dbReference type="GO" id="GO:0015280">
    <property type="term" value="F:ligand-gated sodium channel activity"/>
    <property type="evidence" value="ECO:0000318"/>
    <property type="project" value="GO_Central"/>
</dbReference>